<evidence type="ECO:0000313" key="2">
    <source>
        <dbReference type="EMBL" id="GAA5095836.1"/>
    </source>
</evidence>
<evidence type="ECO:0000313" key="3">
    <source>
        <dbReference type="Proteomes" id="UP001501407"/>
    </source>
</evidence>
<feature type="region of interest" description="Disordered" evidence="1">
    <location>
        <begin position="45"/>
        <end position="69"/>
    </location>
</feature>
<accession>A0ABP9MIQ0</accession>
<reference evidence="3" key="1">
    <citation type="journal article" date="2019" name="Int. J. Syst. Evol. Microbiol.">
        <title>The Global Catalogue of Microorganisms (GCM) 10K type strain sequencing project: providing services to taxonomists for standard genome sequencing and annotation.</title>
        <authorList>
            <consortium name="The Broad Institute Genomics Platform"/>
            <consortium name="The Broad Institute Genome Sequencing Center for Infectious Disease"/>
            <person name="Wu L."/>
            <person name="Ma J."/>
        </authorList>
    </citation>
    <scope>NUCLEOTIDE SEQUENCE [LARGE SCALE GENOMIC DNA]</scope>
    <source>
        <strain evidence="3">JCM 18959</strain>
    </source>
</reference>
<comment type="caution">
    <text evidence="2">The sequence shown here is derived from an EMBL/GenBank/DDBJ whole genome shotgun (WGS) entry which is preliminary data.</text>
</comment>
<gene>
    <name evidence="2" type="ORF">GCM10025760_28650</name>
</gene>
<organism evidence="2 3">
    <name type="scientific">Microbacterium yannicii</name>
    <dbReference type="NCBI Taxonomy" id="671622"/>
    <lineage>
        <taxon>Bacteria</taxon>
        <taxon>Bacillati</taxon>
        <taxon>Actinomycetota</taxon>
        <taxon>Actinomycetes</taxon>
        <taxon>Micrococcales</taxon>
        <taxon>Microbacteriaceae</taxon>
        <taxon>Microbacterium</taxon>
    </lineage>
</organism>
<evidence type="ECO:0000256" key="1">
    <source>
        <dbReference type="SAM" id="MobiDB-lite"/>
    </source>
</evidence>
<name>A0ABP9MIQ0_9MICO</name>
<dbReference type="Proteomes" id="UP001501407">
    <property type="component" value="Unassembled WGS sequence"/>
</dbReference>
<keyword evidence="3" id="KW-1185">Reference proteome</keyword>
<dbReference type="EMBL" id="BAABKZ010000002">
    <property type="protein sequence ID" value="GAA5095836.1"/>
    <property type="molecule type" value="Genomic_DNA"/>
</dbReference>
<sequence length="99" mass="10214">MPNDSGCSGMIPGRDAGVQAGYADTFPLSVGAALSRDGEARLFPIVPHGPDAAPALPRSSRRALGRGSAAPQAVSTTLCEAHGDGACRLCLERRNERAR</sequence>
<proteinExistence type="predicted"/>
<protein>
    <submittedName>
        <fullName evidence="2">Uncharacterized protein</fullName>
    </submittedName>
</protein>